<dbReference type="PROSITE" id="PS51343">
    <property type="entry name" value="PII_GLNB_DOM"/>
    <property type="match status" value="1"/>
</dbReference>
<dbReference type="InterPro" id="IPR002187">
    <property type="entry name" value="N-reg_PII"/>
</dbReference>
<name>A0A1F4R893_UNCSA</name>
<dbReference type="GO" id="GO:0006808">
    <property type="term" value="P:regulation of nitrogen utilization"/>
    <property type="evidence" value="ECO:0007669"/>
    <property type="project" value="InterPro"/>
</dbReference>
<dbReference type="GO" id="GO:0030234">
    <property type="term" value="F:enzyme regulator activity"/>
    <property type="evidence" value="ECO:0007669"/>
    <property type="project" value="InterPro"/>
</dbReference>
<accession>A0A1F4R893</accession>
<evidence type="ECO:0008006" key="4">
    <source>
        <dbReference type="Google" id="ProtNLM"/>
    </source>
</evidence>
<dbReference type="Gene3D" id="3.30.70.120">
    <property type="match status" value="1"/>
</dbReference>
<evidence type="ECO:0000313" key="3">
    <source>
        <dbReference type="Proteomes" id="UP000176938"/>
    </source>
</evidence>
<dbReference type="GO" id="GO:0005524">
    <property type="term" value="F:ATP binding"/>
    <property type="evidence" value="ECO:0007669"/>
    <property type="project" value="TreeGrafter"/>
</dbReference>
<dbReference type="InterPro" id="IPR011322">
    <property type="entry name" value="N-reg_PII-like_a/b"/>
</dbReference>
<evidence type="ECO:0000313" key="2">
    <source>
        <dbReference type="EMBL" id="OGC04378.1"/>
    </source>
</evidence>
<gene>
    <name evidence="2" type="ORF">A3H38_06925</name>
</gene>
<dbReference type="PRINTS" id="PR00340">
    <property type="entry name" value="PIIGLNB"/>
</dbReference>
<protein>
    <recommendedName>
        <fullName evidence="4">Transcriptional regulator</fullName>
    </recommendedName>
</protein>
<dbReference type="AlphaFoldDB" id="A0A1F4R893"/>
<dbReference type="SMART" id="SM00938">
    <property type="entry name" value="P-II"/>
    <property type="match status" value="1"/>
</dbReference>
<organism evidence="2 3">
    <name type="scientific">candidate division WOR-1 bacterium RIFCSPLOWO2_02_FULL_46_20</name>
    <dbReference type="NCBI Taxonomy" id="1802567"/>
    <lineage>
        <taxon>Bacteria</taxon>
        <taxon>Bacillati</taxon>
        <taxon>Saganbacteria</taxon>
    </lineage>
</organism>
<dbReference type="InterPro" id="IPR017918">
    <property type="entry name" value="N-reg_PII_CS"/>
</dbReference>
<proteinExistence type="inferred from homology"/>
<dbReference type="GO" id="GO:0005829">
    <property type="term" value="C:cytosol"/>
    <property type="evidence" value="ECO:0007669"/>
    <property type="project" value="TreeGrafter"/>
</dbReference>
<comment type="caution">
    <text evidence="2">The sequence shown here is derived from an EMBL/GenBank/DDBJ whole genome shotgun (WGS) entry which is preliminary data.</text>
</comment>
<dbReference type="PROSITE" id="PS00638">
    <property type="entry name" value="PII_GLNB_CTER"/>
    <property type="match status" value="1"/>
</dbReference>
<dbReference type="EMBL" id="METP01000053">
    <property type="protein sequence ID" value="OGC04378.1"/>
    <property type="molecule type" value="Genomic_DNA"/>
</dbReference>
<dbReference type="PANTHER" id="PTHR30115">
    <property type="entry name" value="NITROGEN REGULATORY PROTEIN P-II"/>
    <property type="match status" value="1"/>
</dbReference>
<comment type="similarity">
    <text evidence="1">Belongs to the P(II) protein family.</text>
</comment>
<sequence>MKEIIAIIRHSQWQKTKAGLAEEGFPSITVQKAFGRGKQKGLRYLSQIGKSEAGIRLLPRRIVTLCVRDEDAAKVIDILIVINRTGEIGDGKIFVCPLEGIERLRTGEKGEAAI</sequence>
<dbReference type="PANTHER" id="PTHR30115:SF11">
    <property type="entry name" value="NITROGEN REGULATORY PROTEIN P-II HOMOLOG"/>
    <property type="match status" value="1"/>
</dbReference>
<dbReference type="Proteomes" id="UP000176938">
    <property type="component" value="Unassembled WGS sequence"/>
</dbReference>
<dbReference type="Pfam" id="PF00543">
    <property type="entry name" value="P-II"/>
    <property type="match status" value="1"/>
</dbReference>
<dbReference type="SUPFAM" id="SSF54913">
    <property type="entry name" value="GlnB-like"/>
    <property type="match status" value="1"/>
</dbReference>
<reference evidence="2 3" key="1">
    <citation type="journal article" date="2016" name="Nat. Commun.">
        <title>Thousands of microbial genomes shed light on interconnected biogeochemical processes in an aquifer system.</title>
        <authorList>
            <person name="Anantharaman K."/>
            <person name="Brown C.T."/>
            <person name="Hug L.A."/>
            <person name="Sharon I."/>
            <person name="Castelle C.J."/>
            <person name="Probst A.J."/>
            <person name="Thomas B.C."/>
            <person name="Singh A."/>
            <person name="Wilkins M.J."/>
            <person name="Karaoz U."/>
            <person name="Brodie E.L."/>
            <person name="Williams K.H."/>
            <person name="Hubbard S.S."/>
            <person name="Banfield J.F."/>
        </authorList>
    </citation>
    <scope>NUCLEOTIDE SEQUENCE [LARGE SCALE GENOMIC DNA]</scope>
</reference>
<dbReference type="InterPro" id="IPR015867">
    <property type="entry name" value="N-reg_PII/ATP_PRibTrfase_C"/>
</dbReference>
<evidence type="ECO:0000256" key="1">
    <source>
        <dbReference type="RuleBase" id="RU003936"/>
    </source>
</evidence>